<reference evidence="7 8" key="1">
    <citation type="submission" date="2019-06" db="EMBL/GenBank/DDBJ databases">
        <title>Gramella sabulilitoris sp. nov., isolated from a marine sand.</title>
        <authorList>
            <person name="Yoon J.-H."/>
        </authorList>
    </citation>
    <scope>NUCLEOTIDE SEQUENCE [LARGE SCALE GENOMIC DNA]</scope>
    <source>
        <strain evidence="7 8">HSMS-1</strain>
    </source>
</reference>
<accession>A0A550I396</accession>
<organism evidence="7 8">
    <name type="scientific">Christiangramia sabulilitoris</name>
    <dbReference type="NCBI Taxonomy" id="2583991"/>
    <lineage>
        <taxon>Bacteria</taxon>
        <taxon>Pseudomonadati</taxon>
        <taxon>Bacteroidota</taxon>
        <taxon>Flavobacteriia</taxon>
        <taxon>Flavobacteriales</taxon>
        <taxon>Flavobacteriaceae</taxon>
        <taxon>Christiangramia</taxon>
    </lineage>
</organism>
<name>A0A550I396_9FLAO</name>
<dbReference type="GO" id="GO:0005829">
    <property type="term" value="C:cytosol"/>
    <property type="evidence" value="ECO:0007669"/>
    <property type="project" value="TreeGrafter"/>
</dbReference>
<dbReference type="InterPro" id="IPR011605">
    <property type="entry name" value="NusB_fam"/>
</dbReference>
<protein>
    <submittedName>
        <fullName evidence="7">Transcription antitermination factor NusB</fullName>
    </submittedName>
</protein>
<keyword evidence="4" id="KW-0805">Transcription regulation</keyword>
<proteinExistence type="inferred from homology"/>
<evidence type="ECO:0000256" key="3">
    <source>
        <dbReference type="ARBA" id="ARBA00022884"/>
    </source>
</evidence>
<dbReference type="OrthoDB" id="9787568at2"/>
<evidence type="ECO:0000256" key="4">
    <source>
        <dbReference type="ARBA" id="ARBA00023015"/>
    </source>
</evidence>
<dbReference type="InterPro" id="IPR035926">
    <property type="entry name" value="NusB-like_sf"/>
</dbReference>
<dbReference type="GO" id="GO:0003723">
    <property type="term" value="F:RNA binding"/>
    <property type="evidence" value="ECO:0007669"/>
    <property type="project" value="UniProtKB-KW"/>
</dbReference>
<keyword evidence="5" id="KW-0804">Transcription</keyword>
<keyword evidence="2" id="KW-0889">Transcription antitermination</keyword>
<dbReference type="EMBL" id="VHSF01000002">
    <property type="protein sequence ID" value="TRO65457.1"/>
    <property type="molecule type" value="Genomic_DNA"/>
</dbReference>
<evidence type="ECO:0000313" key="7">
    <source>
        <dbReference type="EMBL" id="TRO65457.1"/>
    </source>
</evidence>
<sequence length="314" mass="37345">MLTRRHIRVKVMQSLYAFSQSQNDNLATEEKFLLKSMQEMYDLFLLQISLITELREHAESYLEKSQQKHLATTEEKDPNRKFVDNQVFQILNENESIQEALEKHKINHWKQDDEYVAIIWNELRNSAAYQEYMETRETSFNDEKKFIIHIFKEIIAPNDKLYEYLEDKKLTWLDDLPLVNTAILKFLQKLKESTGREKRITQLFKNEEDKEFAIKLFRKTYLNDDDLAEEMLGKTPNWDKDRIAEVDMVLIKMAICEFLKFPSIPVKVTINEYLEIAKEYSTPKSSIFINGVLDKLSKEYQTEDKLNKTGRGLM</sequence>
<dbReference type="Pfam" id="PF01029">
    <property type="entry name" value="NusB"/>
    <property type="match status" value="1"/>
</dbReference>
<gene>
    <name evidence="7" type="primary">nusB</name>
    <name evidence="7" type="ORF">FGM01_08640</name>
</gene>
<dbReference type="RefSeq" id="WP_143410773.1">
    <property type="nucleotide sequence ID" value="NZ_VHSF01000002.1"/>
</dbReference>
<evidence type="ECO:0000313" key="8">
    <source>
        <dbReference type="Proteomes" id="UP000315131"/>
    </source>
</evidence>
<dbReference type="SUPFAM" id="SSF48013">
    <property type="entry name" value="NusB-like"/>
    <property type="match status" value="1"/>
</dbReference>
<dbReference type="GO" id="GO:0031564">
    <property type="term" value="P:transcription antitermination"/>
    <property type="evidence" value="ECO:0007669"/>
    <property type="project" value="UniProtKB-KW"/>
</dbReference>
<evidence type="ECO:0000256" key="5">
    <source>
        <dbReference type="ARBA" id="ARBA00023163"/>
    </source>
</evidence>
<comment type="caution">
    <text evidence="7">The sequence shown here is derived from an EMBL/GenBank/DDBJ whole genome shotgun (WGS) entry which is preliminary data.</text>
</comment>
<keyword evidence="3" id="KW-0694">RNA-binding</keyword>
<dbReference type="GO" id="GO:0006353">
    <property type="term" value="P:DNA-templated transcription termination"/>
    <property type="evidence" value="ECO:0007669"/>
    <property type="project" value="InterPro"/>
</dbReference>
<comment type="similarity">
    <text evidence="1">Belongs to the NusB family.</text>
</comment>
<evidence type="ECO:0000256" key="2">
    <source>
        <dbReference type="ARBA" id="ARBA00022814"/>
    </source>
</evidence>
<dbReference type="AlphaFoldDB" id="A0A550I396"/>
<evidence type="ECO:0000256" key="1">
    <source>
        <dbReference type="ARBA" id="ARBA00005952"/>
    </source>
</evidence>
<feature type="domain" description="NusB/RsmB/TIM44" evidence="6">
    <location>
        <begin position="204"/>
        <end position="298"/>
    </location>
</feature>
<evidence type="ECO:0000259" key="6">
    <source>
        <dbReference type="Pfam" id="PF01029"/>
    </source>
</evidence>
<dbReference type="PANTHER" id="PTHR11078:SF3">
    <property type="entry name" value="ANTITERMINATION NUSB DOMAIN-CONTAINING PROTEIN"/>
    <property type="match status" value="1"/>
</dbReference>
<dbReference type="NCBIfam" id="TIGR01951">
    <property type="entry name" value="nusB"/>
    <property type="match status" value="1"/>
</dbReference>
<dbReference type="InterPro" id="IPR006027">
    <property type="entry name" value="NusB_RsmB_TIM44"/>
</dbReference>
<keyword evidence="8" id="KW-1185">Reference proteome</keyword>
<dbReference type="Proteomes" id="UP000315131">
    <property type="component" value="Unassembled WGS sequence"/>
</dbReference>
<dbReference type="PANTHER" id="PTHR11078">
    <property type="entry name" value="N UTILIZATION SUBSTANCE PROTEIN B-RELATED"/>
    <property type="match status" value="1"/>
</dbReference>
<dbReference type="Gene3D" id="1.10.940.10">
    <property type="entry name" value="NusB-like"/>
    <property type="match status" value="1"/>
</dbReference>